<dbReference type="InterPro" id="IPR001486">
    <property type="entry name" value="Hemoglobin_trunc"/>
</dbReference>
<dbReference type="GO" id="GO:0020037">
    <property type="term" value="F:heme binding"/>
    <property type="evidence" value="ECO:0007669"/>
    <property type="project" value="InterPro"/>
</dbReference>
<organism evidence="5 6">
    <name type="scientific">Psychroflexus halocasei</name>
    <dbReference type="NCBI Taxonomy" id="908615"/>
    <lineage>
        <taxon>Bacteria</taxon>
        <taxon>Pseudomonadati</taxon>
        <taxon>Bacteroidota</taxon>
        <taxon>Flavobacteriia</taxon>
        <taxon>Flavobacteriales</taxon>
        <taxon>Flavobacteriaceae</taxon>
        <taxon>Psychroflexus</taxon>
    </lineage>
</organism>
<evidence type="ECO:0000256" key="1">
    <source>
        <dbReference type="ARBA" id="ARBA00022448"/>
    </source>
</evidence>
<evidence type="ECO:0000256" key="4">
    <source>
        <dbReference type="ARBA" id="ARBA00023004"/>
    </source>
</evidence>
<dbReference type="InterPro" id="IPR009050">
    <property type="entry name" value="Globin-like_sf"/>
</dbReference>
<dbReference type="CDD" id="cd08916">
    <property type="entry name" value="TrHb3_P"/>
    <property type="match status" value="1"/>
</dbReference>
<evidence type="ECO:0000313" key="5">
    <source>
        <dbReference type="EMBL" id="SEA25145.1"/>
    </source>
</evidence>
<dbReference type="GO" id="GO:0046872">
    <property type="term" value="F:metal ion binding"/>
    <property type="evidence" value="ECO:0007669"/>
    <property type="project" value="UniProtKB-KW"/>
</dbReference>
<evidence type="ECO:0000256" key="2">
    <source>
        <dbReference type="ARBA" id="ARBA00022617"/>
    </source>
</evidence>
<dbReference type="AlphaFoldDB" id="A0A1H3ZNB4"/>
<dbReference type="SUPFAM" id="SSF46458">
    <property type="entry name" value="Globin-like"/>
    <property type="match status" value="1"/>
</dbReference>
<dbReference type="Gene3D" id="1.10.490.10">
    <property type="entry name" value="Globins"/>
    <property type="match status" value="1"/>
</dbReference>
<keyword evidence="4" id="KW-0408">Iron</keyword>
<keyword evidence="3" id="KW-0479">Metal-binding</keyword>
<sequence length="129" mass="15677">MKKDITHLDDVKLLVDSFYTKIRNDGLLANIFNEIIQDNWPKHLEKMYQFWQTVLLDEHTYYGAPFRPHAHLPVDKRHFERWLSLFEETLDEHFKGEIAEEARWRANKMAQMFLFKIEHHRQNNSNPLV</sequence>
<keyword evidence="2" id="KW-0349">Heme</keyword>
<name>A0A1H3ZNB4_9FLAO</name>
<dbReference type="RefSeq" id="WP_093241698.1">
    <property type="nucleotide sequence ID" value="NZ_FNQF01000004.1"/>
</dbReference>
<dbReference type="EMBL" id="FNQF01000004">
    <property type="protein sequence ID" value="SEA25145.1"/>
    <property type="molecule type" value="Genomic_DNA"/>
</dbReference>
<dbReference type="Proteomes" id="UP000198820">
    <property type="component" value="Unassembled WGS sequence"/>
</dbReference>
<dbReference type="Pfam" id="PF01152">
    <property type="entry name" value="Bac_globin"/>
    <property type="match status" value="1"/>
</dbReference>
<dbReference type="InterPro" id="IPR012292">
    <property type="entry name" value="Globin/Proto"/>
</dbReference>
<dbReference type="STRING" id="908615.SAMN05421540_104142"/>
<reference evidence="5 6" key="1">
    <citation type="submission" date="2016-10" db="EMBL/GenBank/DDBJ databases">
        <authorList>
            <person name="de Groot N.N."/>
        </authorList>
    </citation>
    <scope>NUCLEOTIDE SEQUENCE [LARGE SCALE GENOMIC DNA]</scope>
    <source>
        <strain evidence="5 6">DSM 23581</strain>
    </source>
</reference>
<proteinExistence type="predicted"/>
<accession>A0A1H3ZNB4</accession>
<keyword evidence="6" id="KW-1185">Reference proteome</keyword>
<protein>
    <submittedName>
        <fullName evidence="5">Hemoglobin</fullName>
    </submittedName>
</protein>
<dbReference type="GO" id="GO:0019825">
    <property type="term" value="F:oxygen binding"/>
    <property type="evidence" value="ECO:0007669"/>
    <property type="project" value="InterPro"/>
</dbReference>
<evidence type="ECO:0000313" key="6">
    <source>
        <dbReference type="Proteomes" id="UP000198820"/>
    </source>
</evidence>
<evidence type="ECO:0000256" key="3">
    <source>
        <dbReference type="ARBA" id="ARBA00022723"/>
    </source>
</evidence>
<keyword evidence="1" id="KW-0813">Transport</keyword>
<gene>
    <name evidence="5" type="ORF">SAMN05421540_104142</name>
</gene>